<dbReference type="HOGENOM" id="CLU_1384656_0_0_1"/>
<evidence type="ECO:0000313" key="1">
    <source>
        <dbReference type="EMBL" id="KIK14607.1"/>
    </source>
</evidence>
<sequence>MPIAGFDRKDPAYCPTVSNVPCPGLGIIMDRMQSGGDFALAYRVRDTSLALRQPKSISHPVNEHVSLLLKALSTRLAGKHLVTAIIQCSDFYTVDEVVIGGTRAMTPHQPMVTTSQKQGFLHRLARLHPRRFGGEHAFVNRERNDSKVSGSTLTRWWIWYITLPPLVLVYINDHTICNIHLPELDHLTSLPINRINI</sequence>
<dbReference type="OrthoDB" id="2708569at2759"/>
<dbReference type="EMBL" id="KN833930">
    <property type="protein sequence ID" value="KIK14607.1"/>
    <property type="molecule type" value="Genomic_DNA"/>
</dbReference>
<evidence type="ECO:0000313" key="2">
    <source>
        <dbReference type="Proteomes" id="UP000054018"/>
    </source>
</evidence>
<keyword evidence="2" id="KW-1185">Reference proteome</keyword>
<reference evidence="1 2" key="1">
    <citation type="submission" date="2014-04" db="EMBL/GenBank/DDBJ databases">
        <authorList>
            <consortium name="DOE Joint Genome Institute"/>
            <person name="Kuo A."/>
            <person name="Kohler A."/>
            <person name="Costa M.D."/>
            <person name="Nagy L.G."/>
            <person name="Floudas D."/>
            <person name="Copeland A."/>
            <person name="Barry K.W."/>
            <person name="Cichocki N."/>
            <person name="Veneault-Fourrey C."/>
            <person name="LaButti K."/>
            <person name="Lindquist E.A."/>
            <person name="Lipzen A."/>
            <person name="Lundell T."/>
            <person name="Morin E."/>
            <person name="Murat C."/>
            <person name="Sun H."/>
            <person name="Tunlid A."/>
            <person name="Henrissat B."/>
            <person name="Grigoriev I.V."/>
            <person name="Hibbett D.S."/>
            <person name="Martin F."/>
            <person name="Nordberg H.P."/>
            <person name="Cantor M.N."/>
            <person name="Hua S.X."/>
        </authorList>
    </citation>
    <scope>NUCLEOTIDE SEQUENCE [LARGE SCALE GENOMIC DNA]</scope>
    <source>
        <strain evidence="1 2">441</strain>
    </source>
</reference>
<proteinExistence type="predicted"/>
<name>A0A0C9YWR1_9AGAM</name>
<organism evidence="1 2">
    <name type="scientific">Pisolithus microcarpus 441</name>
    <dbReference type="NCBI Taxonomy" id="765257"/>
    <lineage>
        <taxon>Eukaryota</taxon>
        <taxon>Fungi</taxon>
        <taxon>Dikarya</taxon>
        <taxon>Basidiomycota</taxon>
        <taxon>Agaricomycotina</taxon>
        <taxon>Agaricomycetes</taxon>
        <taxon>Agaricomycetidae</taxon>
        <taxon>Boletales</taxon>
        <taxon>Sclerodermatineae</taxon>
        <taxon>Pisolithaceae</taxon>
        <taxon>Pisolithus</taxon>
    </lineage>
</organism>
<reference evidence="2" key="2">
    <citation type="submission" date="2015-01" db="EMBL/GenBank/DDBJ databases">
        <title>Evolutionary Origins and Diversification of the Mycorrhizal Mutualists.</title>
        <authorList>
            <consortium name="DOE Joint Genome Institute"/>
            <consortium name="Mycorrhizal Genomics Consortium"/>
            <person name="Kohler A."/>
            <person name="Kuo A."/>
            <person name="Nagy L.G."/>
            <person name="Floudas D."/>
            <person name="Copeland A."/>
            <person name="Barry K.W."/>
            <person name="Cichocki N."/>
            <person name="Veneault-Fourrey C."/>
            <person name="LaButti K."/>
            <person name="Lindquist E.A."/>
            <person name="Lipzen A."/>
            <person name="Lundell T."/>
            <person name="Morin E."/>
            <person name="Murat C."/>
            <person name="Riley R."/>
            <person name="Ohm R."/>
            <person name="Sun H."/>
            <person name="Tunlid A."/>
            <person name="Henrissat B."/>
            <person name="Grigoriev I.V."/>
            <person name="Hibbett D.S."/>
            <person name="Martin F."/>
        </authorList>
    </citation>
    <scope>NUCLEOTIDE SEQUENCE [LARGE SCALE GENOMIC DNA]</scope>
    <source>
        <strain evidence="2">441</strain>
    </source>
</reference>
<gene>
    <name evidence="1" type="ORF">PISMIDRAFT_687793</name>
</gene>
<dbReference type="AlphaFoldDB" id="A0A0C9YWR1"/>
<accession>A0A0C9YWR1</accession>
<protein>
    <submittedName>
        <fullName evidence="1">Unplaced genomic scaffold scaffold_246, whole genome shotgun sequence</fullName>
    </submittedName>
</protein>
<dbReference type="Proteomes" id="UP000054018">
    <property type="component" value="Unassembled WGS sequence"/>
</dbReference>